<evidence type="ECO:0000256" key="3">
    <source>
        <dbReference type="ARBA" id="ARBA00023002"/>
    </source>
</evidence>
<dbReference type="EMBL" id="CAJOBZ010000061">
    <property type="protein sequence ID" value="CAF4924470.1"/>
    <property type="molecule type" value="Genomic_DNA"/>
</dbReference>
<proteinExistence type="inferred from homology"/>
<dbReference type="AlphaFoldDB" id="A0A821WL65"/>
<dbReference type="InterPro" id="IPR045313">
    <property type="entry name" value="CBR1-like"/>
</dbReference>
<dbReference type="PROSITE" id="PS00061">
    <property type="entry name" value="ADH_SHORT"/>
    <property type="match status" value="1"/>
</dbReference>
<dbReference type="InterPro" id="IPR036291">
    <property type="entry name" value="NAD(P)-bd_dom_sf"/>
</dbReference>
<dbReference type="PRINTS" id="PR00080">
    <property type="entry name" value="SDRFAMILY"/>
</dbReference>
<keyword evidence="7" id="KW-1185">Reference proteome</keyword>
<gene>
    <name evidence="6" type="ORF">PMACD_LOCUS13328</name>
</gene>
<organism evidence="6 7">
    <name type="scientific">Pieris macdunnoughi</name>
    <dbReference type="NCBI Taxonomy" id="345717"/>
    <lineage>
        <taxon>Eukaryota</taxon>
        <taxon>Metazoa</taxon>
        <taxon>Ecdysozoa</taxon>
        <taxon>Arthropoda</taxon>
        <taxon>Hexapoda</taxon>
        <taxon>Insecta</taxon>
        <taxon>Pterygota</taxon>
        <taxon>Neoptera</taxon>
        <taxon>Endopterygota</taxon>
        <taxon>Lepidoptera</taxon>
        <taxon>Glossata</taxon>
        <taxon>Ditrysia</taxon>
        <taxon>Papilionoidea</taxon>
        <taxon>Pieridae</taxon>
        <taxon>Pierinae</taxon>
        <taxon>Pieris</taxon>
    </lineage>
</organism>
<protein>
    <recommendedName>
        <fullName evidence="4">carbonyl reductase (NADPH)</fullName>
        <ecNumber evidence="4">1.1.1.184</ecNumber>
    </recommendedName>
</protein>
<comment type="caution">
    <text evidence="6">The sequence shown here is derived from an EMBL/GenBank/DDBJ whole genome shotgun (WGS) entry which is preliminary data.</text>
</comment>
<dbReference type="EC" id="1.1.1.184" evidence="4"/>
<evidence type="ECO:0000256" key="4">
    <source>
        <dbReference type="ARBA" id="ARBA00026118"/>
    </source>
</evidence>
<dbReference type="SUPFAM" id="SSF51735">
    <property type="entry name" value="NAD(P)-binding Rossmann-fold domains"/>
    <property type="match status" value="1"/>
</dbReference>
<accession>A0A821WL65</accession>
<keyword evidence="3" id="KW-0560">Oxidoreductase</keyword>
<dbReference type="InterPro" id="IPR020904">
    <property type="entry name" value="Sc_DH/Rdtase_CS"/>
</dbReference>
<evidence type="ECO:0000256" key="2">
    <source>
        <dbReference type="ARBA" id="ARBA00022857"/>
    </source>
</evidence>
<name>A0A821WL65_9NEOP</name>
<dbReference type="PRINTS" id="PR00081">
    <property type="entry name" value="GDHRDH"/>
</dbReference>
<dbReference type="Gene3D" id="3.40.50.720">
    <property type="entry name" value="NAD(P)-binding Rossmann-like Domain"/>
    <property type="match status" value="1"/>
</dbReference>
<reference evidence="6" key="1">
    <citation type="submission" date="2021-02" db="EMBL/GenBank/DDBJ databases">
        <authorList>
            <person name="Steward A R."/>
        </authorList>
    </citation>
    <scope>NUCLEOTIDE SEQUENCE</scope>
</reference>
<evidence type="ECO:0000313" key="7">
    <source>
        <dbReference type="Proteomes" id="UP000663880"/>
    </source>
</evidence>
<dbReference type="Proteomes" id="UP000663880">
    <property type="component" value="Unassembled WGS sequence"/>
</dbReference>
<sequence length="279" mass="30816">MPTKVAVVTGSNKGIGFAIVRGLCKRFDGDVYLTSRDINRGQNAVAELNNEGLRPKYHQLDITDPKSVEKFRDYLKENYGGLDILVNNAAIAFKVNAPEPVIVQAEQTLFVNFYSVLSTCQILFPILRNGARVINITSSCGHLTKIKSEKLRNRFKDPNLTIEGLSSMMQEYIDAAKQGTHAADWGNSSYAVAKVAITALSKIQQRMYADKDIIVNAVNPGYAATDMTLHKGPLTIDEAARAPVYLALDAPDSVKGQYVWKDKSAISWEEELADPDYII</sequence>
<keyword evidence="2" id="KW-0521">NADP</keyword>
<dbReference type="CDD" id="cd05324">
    <property type="entry name" value="carb_red_PTCR-like_SDR_c"/>
    <property type="match status" value="1"/>
</dbReference>
<dbReference type="OrthoDB" id="6859424at2759"/>
<comment type="similarity">
    <text evidence="1 5">Belongs to the short-chain dehydrogenases/reductases (SDR) family.</text>
</comment>
<dbReference type="GO" id="GO:0004090">
    <property type="term" value="F:carbonyl reductase (NADPH) activity"/>
    <property type="evidence" value="ECO:0007669"/>
    <property type="project" value="UniProtKB-EC"/>
</dbReference>
<dbReference type="PANTHER" id="PTHR43963:SF4">
    <property type="entry name" value="CARBONYL REDUCTASE (NADPH)"/>
    <property type="match status" value="1"/>
</dbReference>
<evidence type="ECO:0000313" key="6">
    <source>
        <dbReference type="EMBL" id="CAF4924470.1"/>
    </source>
</evidence>
<dbReference type="InterPro" id="IPR002347">
    <property type="entry name" value="SDR_fam"/>
</dbReference>
<evidence type="ECO:0000256" key="1">
    <source>
        <dbReference type="ARBA" id="ARBA00006484"/>
    </source>
</evidence>
<dbReference type="PANTHER" id="PTHR43963">
    <property type="entry name" value="CARBONYL REDUCTASE 1-RELATED"/>
    <property type="match status" value="1"/>
</dbReference>
<dbReference type="Pfam" id="PF00106">
    <property type="entry name" value="adh_short"/>
    <property type="match status" value="2"/>
</dbReference>
<evidence type="ECO:0000256" key="5">
    <source>
        <dbReference type="RuleBase" id="RU000363"/>
    </source>
</evidence>